<dbReference type="AlphaFoldDB" id="A0A511HJQ9"/>
<sequence>MRDTIQQPGARFPAVSPRGGRLGSQRWGRPGRGIHRTSEERLPQLVSALAGGALLTLGLRRGKLGGVAMALAGGGLLFRGTRTEQEPYVHKHGVIVRKLRRQRGRDATVELTVLQRSITIQGTPEALYRRWCDAETLNQVMGHFADVTSSGEGLQHWKVPGVLGAELEWDAEVVEENPGELLRWQSVGDTALPNEGWVRFRPAPRDWGTEVTLRFVFDPPGGVVGEKAVQLLGAVPAALALKALKRFKSLVETGEIPTTRPNPAAREGGYSF</sequence>
<dbReference type="Pfam" id="PF03364">
    <property type="entry name" value="Polyketide_cyc"/>
    <property type="match status" value="1"/>
</dbReference>
<evidence type="ECO:0000259" key="3">
    <source>
        <dbReference type="Pfam" id="PF03364"/>
    </source>
</evidence>
<evidence type="ECO:0000313" key="6">
    <source>
        <dbReference type="Proteomes" id="UP000198717"/>
    </source>
</evidence>
<dbReference type="PANTHER" id="PTHR33824:SF7">
    <property type="entry name" value="POLYKETIDE CYCLASE_DEHYDRASE AND LIPID TRANSPORT SUPERFAMILY PROTEIN"/>
    <property type="match status" value="1"/>
</dbReference>
<dbReference type="Proteomes" id="UP000321224">
    <property type="component" value="Unassembled WGS sequence"/>
</dbReference>
<name>A0A511HJQ9_9BACT</name>
<keyword evidence="6" id="KW-1185">Reference proteome</keyword>
<dbReference type="InterPro" id="IPR005031">
    <property type="entry name" value="COQ10_START"/>
</dbReference>
<comment type="similarity">
    <text evidence="1">Belongs to the ribosome association toxin RatA family.</text>
</comment>
<dbReference type="EMBL" id="BJVY01000038">
    <property type="protein sequence ID" value="GEL73800.1"/>
    <property type="molecule type" value="Genomic_DNA"/>
</dbReference>
<gene>
    <name evidence="4" type="ORF">MVI01_55840</name>
    <name evidence="5" type="ORF">SAMN04488504_10630</name>
</gene>
<organism evidence="4 7">
    <name type="scientific">Myxococcus virescens</name>
    <dbReference type="NCBI Taxonomy" id="83456"/>
    <lineage>
        <taxon>Bacteria</taxon>
        <taxon>Pseudomonadati</taxon>
        <taxon>Myxococcota</taxon>
        <taxon>Myxococcia</taxon>
        <taxon>Myxococcales</taxon>
        <taxon>Cystobacterineae</taxon>
        <taxon>Myxococcaceae</taxon>
        <taxon>Myxococcus</taxon>
    </lineage>
</organism>
<feature type="domain" description="Coenzyme Q-binding protein COQ10 START" evidence="3">
    <location>
        <begin position="123"/>
        <end position="229"/>
    </location>
</feature>
<proteinExistence type="inferred from homology"/>
<feature type="region of interest" description="Disordered" evidence="2">
    <location>
        <begin position="1"/>
        <end position="36"/>
    </location>
</feature>
<protein>
    <submittedName>
        <fullName evidence="5">Uncharacterized membrane protein</fullName>
    </submittedName>
</protein>
<dbReference type="InterPro" id="IPR047137">
    <property type="entry name" value="ORF3"/>
</dbReference>
<dbReference type="CDD" id="cd07817">
    <property type="entry name" value="SRPBCC_8"/>
    <property type="match status" value="1"/>
</dbReference>
<dbReference type="Proteomes" id="UP000198717">
    <property type="component" value="Unassembled WGS sequence"/>
</dbReference>
<evidence type="ECO:0000313" key="7">
    <source>
        <dbReference type="Proteomes" id="UP000321224"/>
    </source>
</evidence>
<dbReference type="EMBL" id="FNAJ01000006">
    <property type="protein sequence ID" value="SDE33286.1"/>
    <property type="molecule type" value="Genomic_DNA"/>
</dbReference>
<dbReference type="RefSeq" id="WP_090490913.1">
    <property type="nucleotide sequence ID" value="NZ_BJVY01000038.1"/>
</dbReference>
<accession>A0A511HJQ9</accession>
<comment type="caution">
    <text evidence="4">The sequence shown here is derived from an EMBL/GenBank/DDBJ whole genome shotgun (WGS) entry which is preliminary data.</text>
</comment>
<dbReference type="PANTHER" id="PTHR33824">
    <property type="entry name" value="POLYKETIDE CYCLASE/DEHYDRASE AND LIPID TRANSPORT SUPERFAMILY PROTEIN"/>
    <property type="match status" value="1"/>
</dbReference>
<evidence type="ECO:0000256" key="1">
    <source>
        <dbReference type="ARBA" id="ARBA00008918"/>
    </source>
</evidence>
<dbReference type="Gene3D" id="3.30.530.20">
    <property type="match status" value="1"/>
</dbReference>
<dbReference type="InterPro" id="IPR023393">
    <property type="entry name" value="START-like_dom_sf"/>
</dbReference>
<evidence type="ECO:0000313" key="5">
    <source>
        <dbReference type="EMBL" id="SDE33286.1"/>
    </source>
</evidence>
<dbReference type="SUPFAM" id="SSF55961">
    <property type="entry name" value="Bet v1-like"/>
    <property type="match status" value="1"/>
</dbReference>
<reference evidence="4 7" key="2">
    <citation type="submission" date="2019-07" db="EMBL/GenBank/DDBJ databases">
        <title>Whole genome shotgun sequence of Myxococcus virescens NBRC 100334.</title>
        <authorList>
            <person name="Hosoyama A."/>
            <person name="Uohara A."/>
            <person name="Ohji S."/>
            <person name="Ichikawa N."/>
        </authorList>
    </citation>
    <scope>NUCLEOTIDE SEQUENCE [LARGE SCALE GENOMIC DNA]</scope>
    <source>
        <strain evidence="4 7">NBRC 100334</strain>
    </source>
</reference>
<evidence type="ECO:0000256" key="2">
    <source>
        <dbReference type="SAM" id="MobiDB-lite"/>
    </source>
</evidence>
<reference evidence="5 6" key="1">
    <citation type="submission" date="2016-10" db="EMBL/GenBank/DDBJ databases">
        <authorList>
            <person name="Varghese N."/>
            <person name="Submissions S."/>
        </authorList>
    </citation>
    <scope>NUCLEOTIDE SEQUENCE [LARGE SCALE GENOMIC DNA]</scope>
    <source>
        <strain evidence="5 6">DSM 2260</strain>
    </source>
</reference>
<evidence type="ECO:0000313" key="4">
    <source>
        <dbReference type="EMBL" id="GEL73800.1"/>
    </source>
</evidence>